<keyword evidence="8" id="KW-0862">Zinc</keyword>
<evidence type="ECO:0000256" key="5">
    <source>
        <dbReference type="ARBA" id="ARBA00022553"/>
    </source>
</evidence>
<evidence type="ECO:0000256" key="2">
    <source>
        <dbReference type="ARBA" id="ARBA00004496"/>
    </source>
</evidence>
<accession>A0A9N9TK25</accession>
<dbReference type="Proteomes" id="UP001153712">
    <property type="component" value="Chromosome 12"/>
</dbReference>
<dbReference type="CDD" id="cd23024">
    <property type="entry name" value="zf-HIT_ZNHIT2-3"/>
    <property type="match status" value="1"/>
</dbReference>
<evidence type="ECO:0000256" key="6">
    <source>
        <dbReference type="ARBA" id="ARBA00022723"/>
    </source>
</evidence>
<dbReference type="GO" id="GO:0070761">
    <property type="term" value="C:pre-snoRNP complex"/>
    <property type="evidence" value="ECO:0007669"/>
    <property type="project" value="TreeGrafter"/>
</dbReference>
<dbReference type="PANTHER" id="PTHR13483">
    <property type="entry name" value="BOX C_D SNORNA PROTEIN 1-RELATED"/>
    <property type="match status" value="1"/>
</dbReference>
<dbReference type="PANTHER" id="PTHR13483:SF11">
    <property type="entry name" value="ZINC FINGER HIT DOMAIN-CONTAINING PROTEIN 3"/>
    <property type="match status" value="1"/>
</dbReference>
<dbReference type="GO" id="GO:0000492">
    <property type="term" value="P:box C/D snoRNP assembly"/>
    <property type="evidence" value="ECO:0007669"/>
    <property type="project" value="TreeGrafter"/>
</dbReference>
<dbReference type="Gene3D" id="3.30.60.190">
    <property type="match status" value="1"/>
</dbReference>
<dbReference type="InterPro" id="IPR051639">
    <property type="entry name" value="BCD1"/>
</dbReference>
<evidence type="ECO:0000259" key="12">
    <source>
        <dbReference type="PROSITE" id="PS51083"/>
    </source>
</evidence>
<dbReference type="GO" id="GO:0048254">
    <property type="term" value="P:snoRNA localization"/>
    <property type="evidence" value="ECO:0007669"/>
    <property type="project" value="TreeGrafter"/>
</dbReference>
<dbReference type="EMBL" id="OU900105">
    <property type="protein sequence ID" value="CAG9856280.1"/>
    <property type="molecule type" value="Genomic_DNA"/>
</dbReference>
<dbReference type="SUPFAM" id="SSF144232">
    <property type="entry name" value="HIT/MYND zinc finger-like"/>
    <property type="match status" value="1"/>
</dbReference>
<keyword evidence="14" id="KW-1185">Reference proteome</keyword>
<feature type="domain" description="HIT-type" evidence="12">
    <location>
        <begin position="5"/>
        <end position="37"/>
    </location>
</feature>
<dbReference type="OrthoDB" id="18412at2759"/>
<dbReference type="GO" id="GO:0005737">
    <property type="term" value="C:cytoplasm"/>
    <property type="evidence" value="ECO:0007669"/>
    <property type="project" value="UniProtKB-SubCell"/>
</dbReference>
<keyword evidence="5" id="KW-0597">Phosphoprotein</keyword>
<dbReference type="GO" id="GO:0005634">
    <property type="term" value="C:nucleus"/>
    <property type="evidence" value="ECO:0007669"/>
    <property type="project" value="UniProtKB-SubCell"/>
</dbReference>
<dbReference type="InterPro" id="IPR007529">
    <property type="entry name" value="Znf_HIT"/>
</dbReference>
<comment type="subunit">
    <text evidence="10">Thyroid receptor interacting proteins (TRIPs) specifically interact with the ligand binding domain of the thyroid receptor (TR). Requires the presence of thyroid hormone for its interaction. Interacts with NUFIP1. Interacts (via HIT-type zinc finger) with the RUVBL1/RUVBL2 complex in the presence of ADP.</text>
</comment>
<keyword evidence="4" id="KW-0963">Cytoplasm</keyword>
<dbReference type="GO" id="GO:0000463">
    <property type="term" value="P:maturation of LSU-rRNA from tricistronic rRNA transcript (SSU-rRNA, 5.8S rRNA, LSU-rRNA)"/>
    <property type="evidence" value="ECO:0007669"/>
    <property type="project" value="TreeGrafter"/>
</dbReference>
<evidence type="ECO:0000256" key="10">
    <source>
        <dbReference type="ARBA" id="ARBA00046946"/>
    </source>
</evidence>
<keyword evidence="6" id="KW-0479">Metal-binding</keyword>
<evidence type="ECO:0000256" key="1">
    <source>
        <dbReference type="ARBA" id="ARBA00004123"/>
    </source>
</evidence>
<dbReference type="PROSITE" id="PS51083">
    <property type="entry name" value="ZF_HIT"/>
    <property type="match status" value="1"/>
</dbReference>
<dbReference type="AlphaFoldDB" id="A0A9N9TK25"/>
<dbReference type="Pfam" id="PF04438">
    <property type="entry name" value="zf-HIT"/>
    <property type="match status" value="1"/>
</dbReference>
<comment type="subcellular location">
    <subcellularLocation>
        <location evidence="2">Cytoplasm</location>
    </subcellularLocation>
    <subcellularLocation>
        <location evidence="1">Nucleus</location>
    </subcellularLocation>
</comment>
<name>A0A9N9TK25_PHYSR</name>
<dbReference type="InterPro" id="IPR048371">
    <property type="entry name" value="ZNHIT3_C"/>
</dbReference>
<evidence type="ECO:0000256" key="4">
    <source>
        <dbReference type="ARBA" id="ARBA00022490"/>
    </source>
</evidence>
<protein>
    <recommendedName>
        <fullName evidence="3">Zinc finger HIT domain-containing protein 3</fullName>
    </recommendedName>
</protein>
<dbReference type="GO" id="GO:0008270">
    <property type="term" value="F:zinc ion binding"/>
    <property type="evidence" value="ECO:0007669"/>
    <property type="project" value="UniProtKB-UniRule"/>
</dbReference>
<evidence type="ECO:0000256" key="11">
    <source>
        <dbReference type="PROSITE-ProRule" id="PRU00453"/>
    </source>
</evidence>
<evidence type="ECO:0000256" key="7">
    <source>
        <dbReference type="ARBA" id="ARBA00022771"/>
    </source>
</evidence>
<sequence>MNKICDICQKEARYKCPTCLIYYCSVTCCKKHRQNKCDVIQRDEQTEAENLIVKKRKLEPLITESTVPDDKLKLLSTSEEINSLLSNSHLRNLLTTIDKDENADEMMQKAMQEPLFVEFSDACLKVVEPQPETTSNTSNTT</sequence>
<reference evidence="13" key="1">
    <citation type="submission" date="2022-01" db="EMBL/GenBank/DDBJ databases">
        <authorList>
            <person name="King R."/>
        </authorList>
    </citation>
    <scope>NUCLEOTIDE SEQUENCE</scope>
</reference>
<keyword evidence="7 11" id="KW-0863">Zinc-finger</keyword>
<dbReference type="Pfam" id="PF21373">
    <property type="entry name" value="ZNHIT3_C"/>
    <property type="match status" value="1"/>
</dbReference>
<keyword evidence="9" id="KW-0539">Nucleus</keyword>
<organism evidence="13 14">
    <name type="scientific">Phyllotreta striolata</name>
    <name type="common">Striped flea beetle</name>
    <name type="synonym">Crioceris striolata</name>
    <dbReference type="NCBI Taxonomy" id="444603"/>
    <lineage>
        <taxon>Eukaryota</taxon>
        <taxon>Metazoa</taxon>
        <taxon>Ecdysozoa</taxon>
        <taxon>Arthropoda</taxon>
        <taxon>Hexapoda</taxon>
        <taxon>Insecta</taxon>
        <taxon>Pterygota</taxon>
        <taxon>Neoptera</taxon>
        <taxon>Endopterygota</taxon>
        <taxon>Coleoptera</taxon>
        <taxon>Polyphaga</taxon>
        <taxon>Cucujiformia</taxon>
        <taxon>Chrysomeloidea</taxon>
        <taxon>Chrysomelidae</taxon>
        <taxon>Galerucinae</taxon>
        <taxon>Alticini</taxon>
        <taxon>Phyllotreta</taxon>
    </lineage>
</organism>
<proteinExistence type="predicted"/>
<evidence type="ECO:0000256" key="9">
    <source>
        <dbReference type="ARBA" id="ARBA00023242"/>
    </source>
</evidence>
<evidence type="ECO:0000313" key="14">
    <source>
        <dbReference type="Proteomes" id="UP001153712"/>
    </source>
</evidence>
<evidence type="ECO:0000256" key="3">
    <source>
        <dbReference type="ARBA" id="ARBA00021568"/>
    </source>
</evidence>
<evidence type="ECO:0000313" key="13">
    <source>
        <dbReference type="EMBL" id="CAG9856280.1"/>
    </source>
</evidence>
<evidence type="ECO:0000256" key="8">
    <source>
        <dbReference type="ARBA" id="ARBA00022833"/>
    </source>
</evidence>
<gene>
    <name evidence="13" type="ORF">PHYEVI_LOCUS2706</name>
</gene>